<evidence type="ECO:0000313" key="4">
    <source>
        <dbReference type="Proteomes" id="UP001597229"/>
    </source>
</evidence>
<dbReference type="EMBL" id="JBHTLX010000008">
    <property type="protein sequence ID" value="MFD1247677.1"/>
    <property type="molecule type" value="Genomic_DNA"/>
</dbReference>
<feature type="compositionally biased region" description="Basic and acidic residues" evidence="1">
    <location>
        <begin position="359"/>
        <end position="370"/>
    </location>
</feature>
<protein>
    <submittedName>
        <fullName evidence="3">Glycosyltransferase</fullName>
        <ecNumber evidence="3">2.4.-.-</ecNumber>
    </submittedName>
</protein>
<gene>
    <name evidence="3" type="ORF">ACFQ3F_07745</name>
</gene>
<dbReference type="Gene3D" id="3.90.550.10">
    <property type="entry name" value="Spore Coat Polysaccharide Biosynthesis Protein SpsA, Chain A"/>
    <property type="match status" value="1"/>
</dbReference>
<keyword evidence="3" id="KW-0328">Glycosyltransferase</keyword>
<accession>A0ABW3VXN7</accession>
<feature type="transmembrane region" description="Helical" evidence="2">
    <location>
        <begin position="509"/>
        <end position="528"/>
    </location>
</feature>
<organism evidence="3 4">
    <name type="scientific">Nocardioides ginsengisoli</name>
    <dbReference type="NCBI Taxonomy" id="363868"/>
    <lineage>
        <taxon>Bacteria</taxon>
        <taxon>Bacillati</taxon>
        <taxon>Actinomycetota</taxon>
        <taxon>Actinomycetes</taxon>
        <taxon>Propionibacteriales</taxon>
        <taxon>Nocardioidaceae</taxon>
        <taxon>Nocardioides</taxon>
    </lineage>
</organism>
<dbReference type="Pfam" id="PF13641">
    <property type="entry name" value="Glyco_tranf_2_3"/>
    <property type="match status" value="1"/>
</dbReference>
<sequence>MSEQQPEVACLLVSHDGASWLPAVLDGLLGQTAPVARVVAVDTGSRDGSAELVRTTLEGRVPLTARSLPGSAGFPEAVADGLLALAESGHEPEWVWILHDDANPDPGALRALLAAAEQRPDADFLGPKLREWPSLRRLLELGVTIGGTGRRETGLERGEYDQGQHDEVREVLAVNSAGLLVRRTALEELGGFDPALPIFGNDIDLGWRAAAAGRTTLVVPDAIVFHAEAAHRGIRRTPLTGRHTHFQERRAALFTLLANGRGATLPLQAIRLVLGTLLRVIGLLCVRAVGEALDELAALISVLRHPGQIRRARKTRTGADRARVRRLLAPWWVPYRHGLDFVGDLVAAATNQAADVADRRRAAAAERDAGKAPPPARHRDEDDDFADTGLVVRFFTSPVAMATAVTVLALLIGVRDVVGGISGGALSATPDSIGAWWSLHVEGRHPIGFGSDVPAPPYVLLLALLGIPFGPSLLMSLVMALAAPFALWGAWRFLRVVGRFVTPYGAPRWLLLWGSVTWALVPLVSGAWGGGRWGIVVAAAVLPWMAHSALGFADPEPARRWRAGWRTGLLLAVVTAVAPPAWLVTAVLFAVLLACAIRLLPGEAGERSVWGPPVAALAVPLLVLLPWWLPSFVDGAWAGTVLDVGRWPTAATSGWDLLAGRLGGLGAPAWLGLVLPVLALLALIPRSTRIPVVVCWLVAAVTAVVGIPLATTHVGLAGSVSQQPGVGAVLLFLAGAWTTAAVLGGLALHHLGDQAKPLQAGLAVAALAGLVTPLVGLVWFAGWGAEDLADTPASDVPVYMAQRADQAEQNGVLVLRGSIADGVTYQVHRGDGPTVGEDEISALTPEDPKVSATIRSLVTSPDPDAVAALSKRGILYIVQAAPADGAVAASLDATAGLDQASSERGTRAWQVTPAPGPLPSHHAWLRWLLLAVQAVAIPVLIVLGLPPLRRNRDV</sequence>
<dbReference type="PANTHER" id="PTHR43685:SF3">
    <property type="entry name" value="SLR2126 PROTEIN"/>
    <property type="match status" value="1"/>
</dbReference>
<dbReference type="GO" id="GO:0016757">
    <property type="term" value="F:glycosyltransferase activity"/>
    <property type="evidence" value="ECO:0007669"/>
    <property type="project" value="UniProtKB-KW"/>
</dbReference>
<reference evidence="4" key="1">
    <citation type="journal article" date="2019" name="Int. J. Syst. Evol. Microbiol.">
        <title>The Global Catalogue of Microorganisms (GCM) 10K type strain sequencing project: providing services to taxonomists for standard genome sequencing and annotation.</title>
        <authorList>
            <consortium name="The Broad Institute Genomics Platform"/>
            <consortium name="The Broad Institute Genome Sequencing Center for Infectious Disease"/>
            <person name="Wu L."/>
            <person name="Ma J."/>
        </authorList>
    </citation>
    <scope>NUCLEOTIDE SEQUENCE [LARGE SCALE GENOMIC DNA]</scope>
    <source>
        <strain evidence="4">CCUG 52478</strain>
    </source>
</reference>
<feature type="region of interest" description="Disordered" evidence="1">
    <location>
        <begin position="359"/>
        <end position="382"/>
    </location>
</feature>
<feature type="transmembrane region" description="Helical" evidence="2">
    <location>
        <begin position="760"/>
        <end position="782"/>
    </location>
</feature>
<keyword evidence="3" id="KW-0808">Transferase</keyword>
<evidence type="ECO:0000313" key="3">
    <source>
        <dbReference type="EMBL" id="MFD1247677.1"/>
    </source>
</evidence>
<evidence type="ECO:0000256" key="2">
    <source>
        <dbReference type="SAM" id="Phobius"/>
    </source>
</evidence>
<keyword evidence="4" id="KW-1185">Reference proteome</keyword>
<feature type="transmembrane region" description="Helical" evidence="2">
    <location>
        <begin position="609"/>
        <end position="629"/>
    </location>
</feature>
<feature type="transmembrane region" description="Helical" evidence="2">
    <location>
        <begin position="690"/>
        <end position="709"/>
    </location>
</feature>
<dbReference type="RefSeq" id="WP_367920930.1">
    <property type="nucleotide sequence ID" value="NZ_BAABAC010000037.1"/>
</dbReference>
<feature type="transmembrane region" description="Helical" evidence="2">
    <location>
        <begin position="924"/>
        <end position="945"/>
    </location>
</feature>
<feature type="transmembrane region" description="Helical" evidence="2">
    <location>
        <begin position="458"/>
        <end position="488"/>
    </location>
</feature>
<feature type="transmembrane region" description="Helical" evidence="2">
    <location>
        <begin position="665"/>
        <end position="683"/>
    </location>
</feature>
<keyword evidence="2" id="KW-0472">Membrane</keyword>
<name>A0ABW3VXN7_9ACTN</name>
<evidence type="ECO:0000256" key="1">
    <source>
        <dbReference type="SAM" id="MobiDB-lite"/>
    </source>
</evidence>
<keyword evidence="2" id="KW-0812">Transmembrane</keyword>
<dbReference type="Proteomes" id="UP001597229">
    <property type="component" value="Unassembled WGS sequence"/>
</dbReference>
<comment type="caution">
    <text evidence="3">The sequence shown here is derived from an EMBL/GenBank/DDBJ whole genome shotgun (WGS) entry which is preliminary data.</text>
</comment>
<dbReference type="InterPro" id="IPR050834">
    <property type="entry name" value="Glycosyltransf_2"/>
</dbReference>
<proteinExistence type="predicted"/>
<dbReference type="EC" id="2.4.-.-" evidence="3"/>
<dbReference type="PANTHER" id="PTHR43685">
    <property type="entry name" value="GLYCOSYLTRANSFERASE"/>
    <property type="match status" value="1"/>
</dbReference>
<feature type="transmembrane region" description="Helical" evidence="2">
    <location>
        <begin position="569"/>
        <end position="597"/>
    </location>
</feature>
<dbReference type="SUPFAM" id="SSF53448">
    <property type="entry name" value="Nucleotide-diphospho-sugar transferases"/>
    <property type="match status" value="1"/>
</dbReference>
<feature type="transmembrane region" description="Helical" evidence="2">
    <location>
        <begin position="729"/>
        <end position="748"/>
    </location>
</feature>
<dbReference type="InterPro" id="IPR029044">
    <property type="entry name" value="Nucleotide-diphossugar_trans"/>
</dbReference>
<keyword evidence="2" id="KW-1133">Transmembrane helix</keyword>